<dbReference type="EMBL" id="JAUTXU010000142">
    <property type="protein sequence ID" value="KAK3704176.1"/>
    <property type="molecule type" value="Genomic_DNA"/>
</dbReference>
<name>A0ACC3MUV8_9PEZI</name>
<accession>A0ACC3MUV8</accession>
<evidence type="ECO:0000313" key="2">
    <source>
        <dbReference type="Proteomes" id="UP001281147"/>
    </source>
</evidence>
<sequence>MSQSGKQQEILAKEIVRDDYQDFNTISSQPRYALPVPICRGARIVHLAAPSLPSHNPTCDVDTNQTLKEPGCHQGPSCGMQYSIEHPTVPSPRCKTSLLQSSALHHPKPPCVPRTEAKQEFGPAHNAPPIEIEVEVQARTAAEERDQDGCLERTGSKSYQTRPKMSTDRLSRDALPQTPVVVKRTFREEHDPFRKQPSLGRNLSVGQLQKGCPNGGPALESGARESGASMAAARSDKDKNQIKNDKNRSRLAQNLQSKGSLAQILYPNDDVDEAQRPRSVPSALAARTCQKGTASIMSTSNRQDTAIAAEQQERCRQAAQSIGHYTRPDITSWASIMERSTTLDDGSRNQSGFLTLRNRPVCLRSSLLQDHARSSVFSLQHPLHAQTDSILKQSRFRAQRQHHLLQRSVSSERLQAVPGMTITTGMDDYHSRRADPGGEVTSHDTLSGEVDEVESVPSSPSSNNDSDEEAYETPMTSPSRSPAKARPSTLRSPKLNFGLFQLDGQQDISTDQASSDEQEPDAPTAQVSIEEAPRNALLVGQGAESTSSDEDSIVREEEKGEASTHQRTYPDLSAPEAQTSRSVQPTTDLDDVTPLVSASPAKGAFPFPSNSDNEVSTPKRAASRHPSELLKRCERNASTRQRRLMTEGLRSPDRFIAGRPGTPTKEMLLLSKPRIKQMVSAKATSNLDPFGPVPVRSLRMAERFATVRSPPSLPRPVGMVGTRIQEGSSPNRRAASAGTVWTVGGSMVTEGVLSTSNGRGGRTTSGSNAPHYVADFLRKNSPSEEEVTHGKRLALAMDIDRGARMIDHSSSSSPTSSRSPSSADDPHGREWRDGAWQQDGVLTPTKTRTKKVKDVPVIPFRVLNAPALRDDFYCSLLSYSPTLQCLAVGLGPHVYLWSEDRGSKNIPDSLSAPQGSAHVTSVSFSSEEGGSAILAIGRADGRITLWSPLDRDPRFDSEQPSPVSCVCFRPTTVRRPSVRDPIAMVATEELLVGDEVGYVYYYSIEWPDKEQRDLFNWHGGMTLLARINCHSQQVCGLAWSPGGECFATGGNDNQLFLFNSKKVLRPPRHQHTNNVSAVHVRSESSSTNATITGQNEVLAIVPGAEKHIFALNAAVKAIAFASWQSTLIAAGGGSNDRCIHFFHTSSGASLGTIECHAQVTSLVFSEKRQEIASTFGFAQPEHPYRVAVFTWPGCNMVVKIPWFSEERALFAVAYPRGPRSGRAKDGTDASTSGTRAAAAEGQSWYGKRTRQEGCLVVATSDASIKFHEIWAEHSPGGGKRVASGVLGGSQILEEECSGDIARWSVIR</sequence>
<comment type="caution">
    <text evidence="1">The sequence shown here is derived from an EMBL/GenBank/DDBJ whole genome shotgun (WGS) entry which is preliminary data.</text>
</comment>
<organism evidence="1 2">
    <name type="scientific">Vermiconidia calcicola</name>
    <dbReference type="NCBI Taxonomy" id="1690605"/>
    <lineage>
        <taxon>Eukaryota</taxon>
        <taxon>Fungi</taxon>
        <taxon>Dikarya</taxon>
        <taxon>Ascomycota</taxon>
        <taxon>Pezizomycotina</taxon>
        <taxon>Dothideomycetes</taxon>
        <taxon>Dothideomycetidae</taxon>
        <taxon>Mycosphaerellales</taxon>
        <taxon>Extremaceae</taxon>
        <taxon>Vermiconidia</taxon>
    </lineage>
</organism>
<gene>
    <name evidence="1" type="ORF">LTR37_014016</name>
</gene>
<dbReference type="Proteomes" id="UP001281147">
    <property type="component" value="Unassembled WGS sequence"/>
</dbReference>
<evidence type="ECO:0000313" key="1">
    <source>
        <dbReference type="EMBL" id="KAK3704176.1"/>
    </source>
</evidence>
<keyword evidence="2" id="KW-1185">Reference proteome</keyword>
<proteinExistence type="predicted"/>
<protein>
    <submittedName>
        <fullName evidence="1">Uncharacterized protein</fullName>
    </submittedName>
</protein>
<reference evidence="1" key="1">
    <citation type="submission" date="2023-07" db="EMBL/GenBank/DDBJ databases">
        <title>Black Yeasts Isolated from many extreme environments.</title>
        <authorList>
            <person name="Coleine C."/>
            <person name="Stajich J.E."/>
            <person name="Selbmann L."/>
        </authorList>
    </citation>
    <scope>NUCLEOTIDE SEQUENCE</scope>
    <source>
        <strain evidence="1">CCFEE 5714</strain>
    </source>
</reference>